<protein>
    <recommendedName>
        <fullName evidence="1">Dienelactone hydrolase domain-containing protein</fullName>
    </recommendedName>
</protein>
<dbReference type="Proteomes" id="UP000738325">
    <property type="component" value="Unassembled WGS sequence"/>
</dbReference>
<dbReference type="GO" id="GO:0016787">
    <property type="term" value="F:hydrolase activity"/>
    <property type="evidence" value="ECO:0007669"/>
    <property type="project" value="InterPro"/>
</dbReference>
<evidence type="ECO:0000313" key="3">
    <source>
        <dbReference type="Proteomes" id="UP000738325"/>
    </source>
</evidence>
<dbReference type="EMBL" id="JAAAIP010000019">
    <property type="protein sequence ID" value="KAG0329269.1"/>
    <property type="molecule type" value="Genomic_DNA"/>
</dbReference>
<feature type="domain" description="Dienelactone hydrolase" evidence="1">
    <location>
        <begin position="41"/>
        <end position="248"/>
    </location>
</feature>
<gene>
    <name evidence="2" type="ORF">BGZ99_002818</name>
</gene>
<dbReference type="SUPFAM" id="SSF53474">
    <property type="entry name" value="alpha/beta-Hydrolases"/>
    <property type="match status" value="1"/>
</dbReference>
<dbReference type="Gene3D" id="3.40.50.1820">
    <property type="entry name" value="alpha/beta hydrolase"/>
    <property type="match status" value="1"/>
</dbReference>
<dbReference type="AlphaFoldDB" id="A0A9P6RY10"/>
<keyword evidence="3" id="KW-1185">Reference proteome</keyword>
<dbReference type="Pfam" id="PF01738">
    <property type="entry name" value="DLH"/>
    <property type="match status" value="1"/>
</dbReference>
<name>A0A9P6RY10_9FUNG</name>
<dbReference type="InterPro" id="IPR002925">
    <property type="entry name" value="Dienelactn_hydro"/>
</dbReference>
<dbReference type="PANTHER" id="PTHR47668:SF1">
    <property type="entry name" value="DIENELACTONE HYDROLASE DOMAIN-CONTAINING PROTEIN-RELATED"/>
    <property type="match status" value="1"/>
</dbReference>
<proteinExistence type="predicted"/>
<dbReference type="PANTHER" id="PTHR47668">
    <property type="entry name" value="DIENELACTONE HYDROLASE FAMILY PROTEIN (AFU_ORTHOLOGUE AFUA_6G01940)"/>
    <property type="match status" value="1"/>
</dbReference>
<dbReference type="OrthoDB" id="17560at2759"/>
<accession>A0A9P6RY10</accession>
<organism evidence="2 3">
    <name type="scientific">Dissophora globulifera</name>
    <dbReference type="NCBI Taxonomy" id="979702"/>
    <lineage>
        <taxon>Eukaryota</taxon>
        <taxon>Fungi</taxon>
        <taxon>Fungi incertae sedis</taxon>
        <taxon>Mucoromycota</taxon>
        <taxon>Mortierellomycotina</taxon>
        <taxon>Mortierellomycetes</taxon>
        <taxon>Mortierellales</taxon>
        <taxon>Mortierellaceae</taxon>
        <taxon>Dissophora</taxon>
    </lineage>
</organism>
<sequence length="259" mass="28950">MAQPQLIDKCCNTPATDAVWKSLGADKVLATQVHGEDRTVYRTGPKDSKIGIIGVHDIFGYHPTTHQFYDRLATAHGGFQVSVPYFFKDRTISEEFVSNRPALMAWLAVNGSYKDSHLDEFILAAVEDLKADGCEVFVIYGQCWGTFIAMQAVSDEKMPFLAAGGPHPSALSQELIEKVSYPIILLPAKEDMDMLPLMEIMKEKNLKVDSFHHRFENVHHGWTGARGDWTNPEQLEAAEQAIHMLAEFTEKVVKANKDA</sequence>
<comment type="caution">
    <text evidence="2">The sequence shown here is derived from an EMBL/GenBank/DDBJ whole genome shotgun (WGS) entry which is preliminary data.</text>
</comment>
<evidence type="ECO:0000259" key="1">
    <source>
        <dbReference type="Pfam" id="PF01738"/>
    </source>
</evidence>
<reference evidence="2" key="1">
    <citation type="journal article" date="2020" name="Fungal Divers.">
        <title>Resolving the Mortierellaceae phylogeny through synthesis of multi-gene phylogenetics and phylogenomics.</title>
        <authorList>
            <person name="Vandepol N."/>
            <person name="Liber J."/>
            <person name="Desiro A."/>
            <person name="Na H."/>
            <person name="Kennedy M."/>
            <person name="Barry K."/>
            <person name="Grigoriev I.V."/>
            <person name="Miller A.N."/>
            <person name="O'Donnell K."/>
            <person name="Stajich J.E."/>
            <person name="Bonito G."/>
        </authorList>
    </citation>
    <scope>NUCLEOTIDE SEQUENCE</scope>
    <source>
        <strain evidence="2">REB-010B</strain>
    </source>
</reference>
<evidence type="ECO:0000313" key="2">
    <source>
        <dbReference type="EMBL" id="KAG0329269.1"/>
    </source>
</evidence>
<dbReference type="InterPro" id="IPR029058">
    <property type="entry name" value="AB_hydrolase_fold"/>
</dbReference>